<evidence type="ECO:0000313" key="3">
    <source>
        <dbReference type="EMBL" id="NYI78740.1"/>
    </source>
</evidence>
<evidence type="ECO:0000256" key="1">
    <source>
        <dbReference type="SAM" id="Coils"/>
    </source>
</evidence>
<evidence type="ECO:0000256" key="2">
    <source>
        <dbReference type="SAM" id="MobiDB-lite"/>
    </source>
</evidence>
<evidence type="ECO:0000313" key="4">
    <source>
        <dbReference type="Proteomes" id="UP000564496"/>
    </source>
</evidence>
<name>A0A7Z0ITB3_9ACTN</name>
<reference evidence="3 4" key="1">
    <citation type="submission" date="2020-07" db="EMBL/GenBank/DDBJ databases">
        <title>Sequencing the genomes of 1000 actinobacteria strains.</title>
        <authorList>
            <person name="Klenk H.-P."/>
        </authorList>
    </citation>
    <scope>NUCLEOTIDE SEQUENCE [LARGE SCALE GENOMIC DNA]</scope>
    <source>
        <strain evidence="3 4">DSM 26487</strain>
    </source>
</reference>
<keyword evidence="4" id="KW-1185">Reference proteome</keyword>
<dbReference type="AlphaFoldDB" id="A0A7Z0ITB3"/>
<gene>
    <name evidence="3" type="ORF">BJ988_003388</name>
</gene>
<sequence>MARTTNTGCRCRVPLSDAPVPTMLSQGLMVQWCEERGVALELDHMNRLSISLDDAYRLRAEANKRAEENARIEAERAERLRRDIAKAQERRQEVYLKAFLKYERTEGRIDALGLAQKELDKAEASLDPSVRAQLQPARIPAQQMPSPTAGMAQPY</sequence>
<feature type="coiled-coil region" evidence="1">
    <location>
        <begin position="57"/>
        <end position="97"/>
    </location>
</feature>
<dbReference type="RefSeq" id="WP_179659053.1">
    <property type="nucleotide sequence ID" value="NZ_JACBZR010000001.1"/>
</dbReference>
<protein>
    <submittedName>
        <fullName evidence="3">Uncharacterized protein</fullName>
    </submittedName>
</protein>
<accession>A0A7Z0ITB3</accession>
<dbReference type="Proteomes" id="UP000564496">
    <property type="component" value="Unassembled WGS sequence"/>
</dbReference>
<proteinExistence type="predicted"/>
<organism evidence="3 4">
    <name type="scientific">Nocardioides panzhihuensis</name>
    <dbReference type="NCBI Taxonomy" id="860243"/>
    <lineage>
        <taxon>Bacteria</taxon>
        <taxon>Bacillati</taxon>
        <taxon>Actinomycetota</taxon>
        <taxon>Actinomycetes</taxon>
        <taxon>Propionibacteriales</taxon>
        <taxon>Nocardioidaceae</taxon>
        <taxon>Nocardioides</taxon>
    </lineage>
</organism>
<keyword evidence="1" id="KW-0175">Coiled coil</keyword>
<feature type="region of interest" description="Disordered" evidence="2">
    <location>
        <begin position="125"/>
        <end position="155"/>
    </location>
</feature>
<dbReference type="EMBL" id="JACBZR010000001">
    <property type="protein sequence ID" value="NYI78740.1"/>
    <property type="molecule type" value="Genomic_DNA"/>
</dbReference>
<comment type="caution">
    <text evidence="3">The sequence shown here is derived from an EMBL/GenBank/DDBJ whole genome shotgun (WGS) entry which is preliminary data.</text>
</comment>